<dbReference type="Pfam" id="PF05133">
    <property type="entry name" value="SPP1_portal"/>
    <property type="match status" value="1"/>
</dbReference>
<dbReference type="InterPro" id="IPR006428">
    <property type="entry name" value="Portal_SPP1-type"/>
</dbReference>
<proteinExistence type="predicted"/>
<sequence length="476" mass="54551">MDLVRMKELLSQYMPGHAMYMVRCDIADRYYRNQSDVLYGPKKEDEEGHPLRNADNRIPRNFHGLIVNQKAAYAFTTPPTFDIGSSKANAEILKSLGDEYRKECMELCVNAANTGVAWVHYWTNEFNEFEWAVIDSKQIVPVWNKSAKQKLIGALRVYTQIDETDGKNYTIYEYWNKEECQVYRRLQSDLNYDNLTDYAIFENPTTGELVSEYSHGMEEIPFIPFFNNNIKSSDLDNIKPLIDVYDKVFSGFINDLEDVQELIFVLSGYGGTDLNGFLQDLKKYKVIKMDSDEGAGVSTLNIEIPIEARNSVLDATRKAIFEQGQGFDPRPENFGNQSGEALKFMYSLLEMKTGLMETEFQLGFAKLVRAICNFKNIKCDNIVQTWTRTCIKNEQEQAAICKDSVGIISQKTILKNHPFVEDVEAELKQLKKENEEKTQNADIYQQMFTKKSSEDDDNVDDSAKDDDNSVGGTDEE</sequence>
<evidence type="ECO:0000313" key="3">
    <source>
        <dbReference type="Proteomes" id="UP000284598"/>
    </source>
</evidence>
<feature type="compositionally biased region" description="Polar residues" evidence="1">
    <location>
        <begin position="441"/>
        <end position="450"/>
    </location>
</feature>
<accession>A0A413RZY1</accession>
<dbReference type="AlphaFoldDB" id="A0A413RZY1"/>
<evidence type="ECO:0000313" key="2">
    <source>
        <dbReference type="EMBL" id="RHA54491.1"/>
    </source>
</evidence>
<dbReference type="RefSeq" id="WP_118025342.1">
    <property type="nucleotide sequence ID" value="NZ_QSFO01000007.1"/>
</dbReference>
<gene>
    <name evidence="2" type="ORF">DW929_07360</name>
</gene>
<organism evidence="2 3">
    <name type="scientific">Eubacterium ventriosum</name>
    <dbReference type="NCBI Taxonomy" id="39496"/>
    <lineage>
        <taxon>Bacteria</taxon>
        <taxon>Bacillati</taxon>
        <taxon>Bacillota</taxon>
        <taxon>Clostridia</taxon>
        <taxon>Eubacteriales</taxon>
        <taxon>Eubacteriaceae</taxon>
        <taxon>Eubacterium</taxon>
    </lineage>
</organism>
<dbReference type="InterPro" id="IPR021145">
    <property type="entry name" value="Portal_protein_SPP1_Gp6-like"/>
</dbReference>
<feature type="region of interest" description="Disordered" evidence="1">
    <location>
        <begin position="431"/>
        <end position="476"/>
    </location>
</feature>
<comment type="caution">
    <text evidence="2">The sequence shown here is derived from an EMBL/GenBank/DDBJ whole genome shotgun (WGS) entry which is preliminary data.</text>
</comment>
<evidence type="ECO:0000256" key="1">
    <source>
        <dbReference type="SAM" id="MobiDB-lite"/>
    </source>
</evidence>
<reference evidence="2 3" key="1">
    <citation type="submission" date="2018-08" db="EMBL/GenBank/DDBJ databases">
        <title>A genome reference for cultivated species of the human gut microbiota.</title>
        <authorList>
            <person name="Zou Y."/>
            <person name="Xue W."/>
            <person name="Luo G."/>
        </authorList>
    </citation>
    <scope>NUCLEOTIDE SEQUENCE [LARGE SCALE GENOMIC DNA]</scope>
    <source>
        <strain evidence="2 3">AM43-2</strain>
    </source>
</reference>
<dbReference type="EMBL" id="QSFO01000007">
    <property type="protein sequence ID" value="RHA54491.1"/>
    <property type="molecule type" value="Genomic_DNA"/>
</dbReference>
<dbReference type="Proteomes" id="UP000284598">
    <property type="component" value="Unassembled WGS sequence"/>
</dbReference>
<dbReference type="NCBIfam" id="TIGR01538">
    <property type="entry name" value="portal_SPP1"/>
    <property type="match status" value="1"/>
</dbReference>
<protein>
    <submittedName>
        <fullName evidence="2">Phage portal protein</fullName>
    </submittedName>
</protein>
<name>A0A413RZY1_9FIRM</name>